<dbReference type="GO" id="GO:0019239">
    <property type="term" value="F:deaminase activity"/>
    <property type="evidence" value="ECO:0007669"/>
    <property type="project" value="TreeGrafter"/>
</dbReference>
<dbReference type="Gene3D" id="3.30.1330.40">
    <property type="entry name" value="RutC-like"/>
    <property type="match status" value="1"/>
</dbReference>
<dbReference type="InterPro" id="IPR035959">
    <property type="entry name" value="RutC-like_sf"/>
</dbReference>
<keyword evidence="3" id="KW-1185">Reference proteome</keyword>
<dbReference type="Pfam" id="PF01042">
    <property type="entry name" value="Ribonuc_L-PSP"/>
    <property type="match status" value="1"/>
</dbReference>
<gene>
    <name evidence="2" type="ORF">EDF62_1323</name>
</gene>
<dbReference type="PANTHER" id="PTHR11803">
    <property type="entry name" value="2-IMINOBUTANOATE/2-IMINOPROPANOATE DEAMINASE RIDA"/>
    <property type="match status" value="1"/>
</dbReference>
<organism evidence="2 3">
    <name type="scientific">Leucobacter luti</name>
    <dbReference type="NCBI Taxonomy" id="340320"/>
    <lineage>
        <taxon>Bacteria</taxon>
        <taxon>Bacillati</taxon>
        <taxon>Actinomycetota</taxon>
        <taxon>Actinomycetes</taxon>
        <taxon>Micrococcales</taxon>
        <taxon>Microbacteriaceae</taxon>
        <taxon>Leucobacter</taxon>
    </lineage>
</organism>
<proteinExistence type="inferred from homology"/>
<dbReference type="SUPFAM" id="SSF55298">
    <property type="entry name" value="YjgF-like"/>
    <property type="match status" value="1"/>
</dbReference>
<dbReference type="RefSeq" id="WP_166644265.1">
    <property type="nucleotide sequence ID" value="NZ_SNYA01000003.1"/>
</dbReference>
<dbReference type="GO" id="GO:0005829">
    <property type="term" value="C:cytosol"/>
    <property type="evidence" value="ECO:0007669"/>
    <property type="project" value="TreeGrafter"/>
</dbReference>
<dbReference type="CDD" id="cd00448">
    <property type="entry name" value="YjgF_YER057c_UK114_family"/>
    <property type="match status" value="1"/>
</dbReference>
<evidence type="ECO:0000313" key="3">
    <source>
        <dbReference type="Proteomes" id="UP000295601"/>
    </source>
</evidence>
<reference evidence="2 3" key="1">
    <citation type="submission" date="2019-03" db="EMBL/GenBank/DDBJ databases">
        <title>Genomic analyses of the natural microbiome of Caenorhabditis elegans.</title>
        <authorList>
            <person name="Samuel B."/>
        </authorList>
    </citation>
    <scope>NUCLEOTIDE SEQUENCE [LARGE SCALE GENOMIC DNA]</scope>
    <source>
        <strain evidence="2 3">JUb18</strain>
    </source>
</reference>
<accession>A0A4R6S282</accession>
<protein>
    <submittedName>
        <fullName evidence="2">Enamine deaminase RidA (YjgF/YER057c/UK114 family)</fullName>
    </submittedName>
</protein>
<dbReference type="InterPro" id="IPR006175">
    <property type="entry name" value="YjgF/YER057c/UK114"/>
</dbReference>
<dbReference type="AlphaFoldDB" id="A0A4R6S282"/>
<dbReference type="EMBL" id="SNYA01000003">
    <property type="protein sequence ID" value="TDP93344.1"/>
    <property type="molecule type" value="Genomic_DNA"/>
</dbReference>
<sequence length="155" mass="16277">MSTLDRPSSDPVGSPAAELRIQRYSPDHLAPPVGAYSHLATVTGAARWVFISGQVGANPAGDVPADVAAQTRHTLRNIEALIAAAGGTPQSIVRLMTFLVGQENMAAYAEARNEILSEWFPAGDLPGHSLAIVSALAQPQLLVEIEGWIALPHPA</sequence>
<comment type="similarity">
    <text evidence="1">Belongs to the RutC family.</text>
</comment>
<comment type="caution">
    <text evidence="2">The sequence shown here is derived from an EMBL/GenBank/DDBJ whole genome shotgun (WGS) entry which is preliminary data.</text>
</comment>
<evidence type="ECO:0000256" key="1">
    <source>
        <dbReference type="ARBA" id="ARBA00010552"/>
    </source>
</evidence>
<evidence type="ECO:0000313" key="2">
    <source>
        <dbReference type="EMBL" id="TDP93344.1"/>
    </source>
</evidence>
<name>A0A4R6S282_9MICO</name>
<dbReference type="Proteomes" id="UP000295601">
    <property type="component" value="Unassembled WGS sequence"/>
</dbReference>
<dbReference type="PANTHER" id="PTHR11803:SF58">
    <property type="entry name" value="PROTEIN HMF1-RELATED"/>
    <property type="match status" value="1"/>
</dbReference>